<feature type="domain" description="UspA" evidence="2">
    <location>
        <begin position="15"/>
        <end position="152"/>
    </location>
</feature>
<dbReference type="InterPro" id="IPR006016">
    <property type="entry name" value="UspA"/>
</dbReference>
<dbReference type="RefSeq" id="WP_252445075.1">
    <property type="nucleotide sequence ID" value="NZ_JAGSOV010000073.1"/>
</dbReference>
<dbReference type="PANTHER" id="PTHR46553">
    <property type="entry name" value="ADENINE NUCLEOTIDE ALPHA HYDROLASES-LIKE SUPERFAMILY PROTEIN"/>
    <property type="match status" value="1"/>
</dbReference>
<name>A0ABT1AA77_9PSEU</name>
<reference evidence="3" key="1">
    <citation type="submission" date="2021-04" db="EMBL/GenBank/DDBJ databases">
        <title>Pseudonocardia sp. nov., isolated from sandy soil of mangrove forest.</title>
        <authorList>
            <person name="Zan Z."/>
            <person name="Huang R."/>
            <person name="Liu W."/>
        </authorList>
    </citation>
    <scope>NUCLEOTIDE SEQUENCE</scope>
    <source>
        <strain evidence="3">S2-4</strain>
    </source>
</reference>
<comment type="similarity">
    <text evidence="1">Belongs to the universal stress protein A family.</text>
</comment>
<comment type="caution">
    <text evidence="3">The sequence shown here is derived from an EMBL/GenBank/DDBJ whole genome shotgun (WGS) entry which is preliminary data.</text>
</comment>
<dbReference type="PANTHER" id="PTHR46553:SF3">
    <property type="entry name" value="ADENINE NUCLEOTIDE ALPHA HYDROLASES-LIKE SUPERFAMILY PROTEIN"/>
    <property type="match status" value="1"/>
</dbReference>
<evidence type="ECO:0000313" key="4">
    <source>
        <dbReference type="Proteomes" id="UP001165283"/>
    </source>
</evidence>
<dbReference type="Proteomes" id="UP001165283">
    <property type="component" value="Unassembled WGS sequence"/>
</dbReference>
<dbReference type="PRINTS" id="PR01438">
    <property type="entry name" value="UNVRSLSTRESS"/>
</dbReference>
<evidence type="ECO:0000313" key="3">
    <source>
        <dbReference type="EMBL" id="MCO1659937.1"/>
    </source>
</evidence>
<proteinExistence type="inferred from homology"/>
<feature type="domain" description="UspA" evidence="2">
    <location>
        <begin position="162"/>
        <end position="297"/>
    </location>
</feature>
<dbReference type="InterPro" id="IPR014729">
    <property type="entry name" value="Rossmann-like_a/b/a_fold"/>
</dbReference>
<dbReference type="EMBL" id="JAGSOV010000073">
    <property type="protein sequence ID" value="MCO1659937.1"/>
    <property type="molecule type" value="Genomic_DNA"/>
</dbReference>
<sequence length="307" mass="31572">MSDESTAPEPTPGTRPVVVGVDGSDGALDAVNWAAVEAHRRAAPLRVVTAFAWAPERGHPGLREHYRADLLQRAREHLRTGAVTVAERAVSGLRVCAEVVVGPPIATLYEESRRAQLLVLGNRGLGGLGGLLVGSVAVGLSAHAACPVVVVRGEDRDPLSPRPVVLGVDGSPTSEAATAFAFDAAAARDAPLVAVRTVPDSTIDARIAPLIDWDAVLDTQRTLLTEHLGGWADKHPDVALTPVVVRGGAATALVERSRAAQLVVVGSRGRGGFAGLVLGSVSHGVLHHSHCPVAIVRPDTAGAGGPA</sequence>
<gene>
    <name evidence="3" type="ORF">KDL28_33240</name>
</gene>
<dbReference type="SUPFAM" id="SSF52402">
    <property type="entry name" value="Adenine nucleotide alpha hydrolases-like"/>
    <property type="match status" value="2"/>
</dbReference>
<keyword evidence="4" id="KW-1185">Reference proteome</keyword>
<evidence type="ECO:0000259" key="2">
    <source>
        <dbReference type="Pfam" id="PF00582"/>
    </source>
</evidence>
<protein>
    <submittedName>
        <fullName evidence="3">Universal stress protein</fullName>
    </submittedName>
</protein>
<dbReference type="InterPro" id="IPR006015">
    <property type="entry name" value="Universal_stress_UspA"/>
</dbReference>
<accession>A0ABT1AA77</accession>
<evidence type="ECO:0000256" key="1">
    <source>
        <dbReference type="ARBA" id="ARBA00008791"/>
    </source>
</evidence>
<organism evidence="3 4">
    <name type="scientific">Pseudonocardia humida</name>
    <dbReference type="NCBI Taxonomy" id="2800819"/>
    <lineage>
        <taxon>Bacteria</taxon>
        <taxon>Bacillati</taxon>
        <taxon>Actinomycetota</taxon>
        <taxon>Actinomycetes</taxon>
        <taxon>Pseudonocardiales</taxon>
        <taxon>Pseudonocardiaceae</taxon>
        <taxon>Pseudonocardia</taxon>
    </lineage>
</organism>
<dbReference type="Gene3D" id="3.40.50.620">
    <property type="entry name" value="HUPs"/>
    <property type="match status" value="2"/>
</dbReference>
<dbReference type="Pfam" id="PF00582">
    <property type="entry name" value="Usp"/>
    <property type="match status" value="2"/>
</dbReference>